<feature type="domain" description="Disease resistance N-terminal" evidence="8">
    <location>
        <begin position="16"/>
        <end position="106"/>
    </location>
</feature>
<dbReference type="InterPro" id="IPR002182">
    <property type="entry name" value="NB-ARC"/>
</dbReference>
<evidence type="ECO:0000313" key="11">
    <source>
        <dbReference type="EMBL" id="KAG6511279.1"/>
    </source>
</evidence>
<dbReference type="Pfam" id="PF25019">
    <property type="entry name" value="LRR_R13L1-DRL21"/>
    <property type="match status" value="1"/>
</dbReference>
<protein>
    <submittedName>
        <fullName evidence="11">Uncharacterized protein</fullName>
    </submittedName>
</protein>
<evidence type="ECO:0000259" key="8">
    <source>
        <dbReference type="Pfam" id="PF18052"/>
    </source>
</evidence>
<dbReference type="InterPro" id="IPR032675">
    <property type="entry name" value="LRR_dom_sf"/>
</dbReference>
<dbReference type="InterPro" id="IPR036388">
    <property type="entry name" value="WH-like_DNA-bd_sf"/>
</dbReference>
<dbReference type="SUPFAM" id="SSF52058">
    <property type="entry name" value="L domain-like"/>
    <property type="match status" value="2"/>
</dbReference>
<keyword evidence="5" id="KW-0611">Plant defense</keyword>
<evidence type="ECO:0000256" key="3">
    <source>
        <dbReference type="ARBA" id="ARBA00022737"/>
    </source>
</evidence>
<sequence length="1390" mass="158176">MDVVSPILQVSGASHVVNKLVDKATTYVRDQYYWKTDLQEELQNLRRLLPQIQVIVGFAEDRLTSYGSSNRALMEWLGQFRDGIDEAEEVLDELEYLELEKKANSDKNRLSKTVDGSVKAAKRFLKFDDLLIERLRACVKNLNASASNAHNFLAILGQTGGIGTGQMQQEFLPLTDQSRITSSLPEVSFKGREEQKQEIIRYLSGESVEESEIQISENVHCLPLVAMGGMGKTTLAQQVCDHFENMKKEHFDIRIWVCDSLPDLDATSILKKILDSTRQSDDSSTNLDASNLMKKMLDLTHQSEPSELIPVKLKEKLSSKKFLLVLDDAWDDKNQTAWKRLCDPLLHGQKGSWILLTTRMESVAKMISKVIKGTMKSMMLQGLSKDECRPLLYEHAFDGQDPNKFPRLKEIGEEILEKLKGVPLLAKSIGGALNSKLTEDHWTNISRSELWKTPLESKYEFRPILVLSYLMLPPRLKRCFSYCGIFPQDYRFKKQQLVCMWVAAGLIYSEGSEEGSDEDIANRCFDTLCNKSFFDNRSMLWMKKILFYDTTEEIYTMHDMLNSLACHVSRYECCRIVHGTPSRILDSNAIRHISITCSIDAQLLDLAKMVCKLKHLRTLWIQYNGDPQKLDDFIRDACKSPRRIRVLIVRSNDFKVSNQCLKSISDFVKIRFLEIQTILPSLSMRKFYFLQYLIGDQYGSHLGRLAKDANKLTNLRHLYQVTEDALLSVAEVGKLTSLQELCFTVGTKPRYRIDELMNMDNLRQLKIKKLSNVRSLEEANMANLVKKYHLTGLDLHWIGASNPDLDEQEVLAALQPSTTIKELMIRWYKGGRPAPWMDTPSLSRLEHLQLEFCTSLEELPPLWKLPCLKFLKLKYMEAIRSLGGHFSDWMGIQFPVLEELEFCDLPLLEEWNGADDYVWFPLLKSFQIEKCPRLKNIPDLPLSIENLRFKDLGLEVLPRFYKCSNGSRTFGGFQQLMFLKSLEIYKCPGIVQIGSIGEEDDHLLPLSLETLELENIEEHKDLANYLRGLTLLTKFHLHCSPGLESFPLASELEHLTVLQDLGISDGESLTSLGDLYILKSLKSLEIFDCPKFLVAEVESEEFLKDTTRKHAVSSSSIFDQSASNKAARILPSSLESLEFKNSGISQEPLGRCLQGLTSLERLIVSGCHHLVSLPNIEYLHNLTALQTLNISDCKELCELESLTAIASLRHLCINCCPKLLATTFSALQNPATATEHSATKKKKGTLPSLENIYIDDIFYLPSLPISEKLKTLSIQSSDKEFTCFPSEIEESLLQYRKSLEYLSLGGMHHLQYLPASLESFSSLKNLGIYSAPALKSLPRMPVSLVRLRIFGCSAKLKKRCQENIGRDWPNIKHIPYIDITAGNEDEAEVC</sequence>
<evidence type="ECO:0000256" key="4">
    <source>
        <dbReference type="ARBA" id="ARBA00022741"/>
    </source>
</evidence>
<keyword evidence="2" id="KW-0433">Leucine-rich repeat</keyword>
<keyword evidence="3" id="KW-0677">Repeat</keyword>
<dbReference type="Gene3D" id="1.10.8.430">
    <property type="entry name" value="Helical domain of apoptotic protease-activating factors"/>
    <property type="match status" value="1"/>
</dbReference>
<evidence type="ECO:0000259" key="7">
    <source>
        <dbReference type="Pfam" id="PF00931"/>
    </source>
</evidence>
<feature type="domain" description="R13L1/DRL21-like LRR repeat region" evidence="10">
    <location>
        <begin position="753"/>
        <end position="876"/>
    </location>
</feature>
<dbReference type="Gene3D" id="1.10.10.10">
    <property type="entry name" value="Winged helix-like DNA-binding domain superfamily/Winged helix DNA-binding domain"/>
    <property type="match status" value="1"/>
</dbReference>
<evidence type="ECO:0000256" key="6">
    <source>
        <dbReference type="ARBA" id="ARBA00022840"/>
    </source>
</evidence>
<dbReference type="SUPFAM" id="SSF52540">
    <property type="entry name" value="P-loop containing nucleoside triphosphate hydrolases"/>
    <property type="match status" value="1"/>
</dbReference>
<dbReference type="Gene3D" id="3.40.50.300">
    <property type="entry name" value="P-loop containing nucleotide triphosphate hydrolases"/>
    <property type="match status" value="1"/>
</dbReference>
<reference evidence="11 12" key="1">
    <citation type="submission" date="2020-08" db="EMBL/GenBank/DDBJ databases">
        <title>Plant Genome Project.</title>
        <authorList>
            <person name="Zhang R.-G."/>
        </authorList>
    </citation>
    <scope>NUCLEOTIDE SEQUENCE [LARGE SCALE GENOMIC DNA]</scope>
    <source>
        <tissue evidence="11">Rhizome</tissue>
    </source>
</reference>
<keyword evidence="4" id="KW-0547">Nucleotide-binding</keyword>
<evidence type="ECO:0000313" key="12">
    <source>
        <dbReference type="Proteomes" id="UP000734854"/>
    </source>
</evidence>
<keyword evidence="6" id="KW-0067">ATP-binding</keyword>
<gene>
    <name evidence="11" type="ORF">ZIOFF_029338</name>
</gene>
<dbReference type="Proteomes" id="UP000734854">
    <property type="component" value="Unassembled WGS sequence"/>
</dbReference>
<name>A0A8J5H165_ZINOF</name>
<dbReference type="InterPro" id="IPR027417">
    <property type="entry name" value="P-loop_NTPase"/>
</dbReference>
<dbReference type="Pfam" id="PF00931">
    <property type="entry name" value="NB-ARC"/>
    <property type="match status" value="1"/>
</dbReference>
<dbReference type="PRINTS" id="PR00364">
    <property type="entry name" value="DISEASERSIST"/>
</dbReference>
<keyword evidence="12" id="KW-1185">Reference proteome</keyword>
<evidence type="ECO:0000256" key="5">
    <source>
        <dbReference type="ARBA" id="ARBA00022821"/>
    </source>
</evidence>
<dbReference type="InterPro" id="IPR042197">
    <property type="entry name" value="Apaf_helical"/>
</dbReference>
<evidence type="ECO:0000256" key="1">
    <source>
        <dbReference type="ARBA" id="ARBA00008894"/>
    </source>
</evidence>
<dbReference type="Pfam" id="PF23559">
    <property type="entry name" value="WHD_DRP"/>
    <property type="match status" value="1"/>
</dbReference>
<evidence type="ECO:0000259" key="10">
    <source>
        <dbReference type="Pfam" id="PF25019"/>
    </source>
</evidence>
<dbReference type="EMBL" id="JACMSC010000008">
    <property type="protein sequence ID" value="KAG6511279.1"/>
    <property type="molecule type" value="Genomic_DNA"/>
</dbReference>
<feature type="domain" description="Disease resistance protein winged helix" evidence="9">
    <location>
        <begin position="485"/>
        <end position="565"/>
    </location>
</feature>
<comment type="caution">
    <text evidence="11">The sequence shown here is derived from an EMBL/GenBank/DDBJ whole genome shotgun (WGS) entry which is preliminary data.</text>
</comment>
<evidence type="ECO:0000256" key="2">
    <source>
        <dbReference type="ARBA" id="ARBA00022614"/>
    </source>
</evidence>
<accession>A0A8J5H165</accession>
<dbReference type="GO" id="GO:0005524">
    <property type="term" value="F:ATP binding"/>
    <property type="evidence" value="ECO:0007669"/>
    <property type="project" value="UniProtKB-KW"/>
</dbReference>
<dbReference type="Pfam" id="PF18052">
    <property type="entry name" value="Rx_N"/>
    <property type="match status" value="1"/>
</dbReference>
<dbReference type="InterPro" id="IPR056789">
    <property type="entry name" value="LRR_R13L1-DRL21"/>
</dbReference>
<organism evidence="11 12">
    <name type="scientific">Zingiber officinale</name>
    <name type="common">Ginger</name>
    <name type="synonym">Amomum zingiber</name>
    <dbReference type="NCBI Taxonomy" id="94328"/>
    <lineage>
        <taxon>Eukaryota</taxon>
        <taxon>Viridiplantae</taxon>
        <taxon>Streptophyta</taxon>
        <taxon>Embryophyta</taxon>
        <taxon>Tracheophyta</taxon>
        <taxon>Spermatophyta</taxon>
        <taxon>Magnoliopsida</taxon>
        <taxon>Liliopsida</taxon>
        <taxon>Zingiberales</taxon>
        <taxon>Zingiberaceae</taxon>
        <taxon>Zingiber</taxon>
    </lineage>
</organism>
<dbReference type="GO" id="GO:0043531">
    <property type="term" value="F:ADP binding"/>
    <property type="evidence" value="ECO:0007669"/>
    <property type="project" value="InterPro"/>
</dbReference>
<comment type="similarity">
    <text evidence="1">Belongs to the disease resistance NB-LRR family.</text>
</comment>
<dbReference type="Gene3D" id="1.20.5.4130">
    <property type="match status" value="1"/>
</dbReference>
<dbReference type="GO" id="GO:0006952">
    <property type="term" value="P:defense response"/>
    <property type="evidence" value="ECO:0007669"/>
    <property type="project" value="UniProtKB-KW"/>
</dbReference>
<feature type="domain" description="NB-ARC" evidence="7">
    <location>
        <begin position="216"/>
        <end position="400"/>
    </location>
</feature>
<dbReference type="Gene3D" id="3.80.10.10">
    <property type="entry name" value="Ribonuclease Inhibitor"/>
    <property type="match status" value="4"/>
</dbReference>
<dbReference type="PANTHER" id="PTHR36766:SF64">
    <property type="entry name" value="OS12G0206100 PROTEIN"/>
    <property type="match status" value="1"/>
</dbReference>
<dbReference type="InterPro" id="IPR041118">
    <property type="entry name" value="Rx_N"/>
</dbReference>
<evidence type="ECO:0000259" key="9">
    <source>
        <dbReference type="Pfam" id="PF23559"/>
    </source>
</evidence>
<proteinExistence type="inferred from homology"/>
<dbReference type="InterPro" id="IPR058922">
    <property type="entry name" value="WHD_DRP"/>
</dbReference>
<dbReference type="PANTHER" id="PTHR36766">
    <property type="entry name" value="PLANT BROAD-SPECTRUM MILDEW RESISTANCE PROTEIN RPW8"/>
    <property type="match status" value="1"/>
</dbReference>
<dbReference type="GO" id="GO:0051707">
    <property type="term" value="P:response to other organism"/>
    <property type="evidence" value="ECO:0007669"/>
    <property type="project" value="UniProtKB-ARBA"/>
</dbReference>